<evidence type="ECO:0000313" key="1">
    <source>
        <dbReference type="EMBL" id="KAK8562843.1"/>
    </source>
</evidence>
<reference evidence="1 2" key="1">
    <citation type="journal article" date="2024" name="G3 (Bethesda)">
        <title>Genome assembly of Hibiscus sabdariffa L. provides insights into metabolisms of medicinal natural products.</title>
        <authorList>
            <person name="Kim T."/>
        </authorList>
    </citation>
    <scope>NUCLEOTIDE SEQUENCE [LARGE SCALE GENOMIC DNA]</scope>
    <source>
        <strain evidence="1">TK-2024</strain>
        <tissue evidence="1">Old leaves</tissue>
    </source>
</reference>
<dbReference type="EMBL" id="JBBPBM010000012">
    <property type="protein sequence ID" value="KAK8562843.1"/>
    <property type="molecule type" value="Genomic_DNA"/>
</dbReference>
<gene>
    <name evidence="1" type="ORF">V6N12_010909</name>
</gene>
<name>A0ABR2ELH3_9ROSI</name>
<keyword evidence="2" id="KW-1185">Reference proteome</keyword>
<sequence>MICPVGAGTSSDPVDLPWSARSIREGKYLSEAVADDARDTDYKRNALVSRRDMTPVPLKMASYYCRTLHSLKARAAIYTIPLCVGRHGRYDDIYSYNADEGGSTYFNNFPGIFSETGFCFPHWLLL</sequence>
<comment type="caution">
    <text evidence="1">The sequence shown here is derived from an EMBL/GenBank/DDBJ whole genome shotgun (WGS) entry which is preliminary data.</text>
</comment>
<evidence type="ECO:0000313" key="2">
    <source>
        <dbReference type="Proteomes" id="UP001472677"/>
    </source>
</evidence>
<dbReference type="Proteomes" id="UP001472677">
    <property type="component" value="Unassembled WGS sequence"/>
</dbReference>
<proteinExistence type="predicted"/>
<protein>
    <submittedName>
        <fullName evidence="1">Uncharacterized protein</fullName>
    </submittedName>
</protein>
<organism evidence="1 2">
    <name type="scientific">Hibiscus sabdariffa</name>
    <name type="common">roselle</name>
    <dbReference type="NCBI Taxonomy" id="183260"/>
    <lineage>
        <taxon>Eukaryota</taxon>
        <taxon>Viridiplantae</taxon>
        <taxon>Streptophyta</taxon>
        <taxon>Embryophyta</taxon>
        <taxon>Tracheophyta</taxon>
        <taxon>Spermatophyta</taxon>
        <taxon>Magnoliopsida</taxon>
        <taxon>eudicotyledons</taxon>
        <taxon>Gunneridae</taxon>
        <taxon>Pentapetalae</taxon>
        <taxon>rosids</taxon>
        <taxon>malvids</taxon>
        <taxon>Malvales</taxon>
        <taxon>Malvaceae</taxon>
        <taxon>Malvoideae</taxon>
        <taxon>Hibiscus</taxon>
    </lineage>
</organism>
<accession>A0ABR2ELH3</accession>